<gene>
    <name evidence="1" type="ORF">ABID19_004525</name>
</gene>
<dbReference type="Proteomes" id="UP001549204">
    <property type="component" value="Unassembled WGS sequence"/>
</dbReference>
<sequence>MKKIDVDMKGTPIAYSETVWPSERVQFSIDNTSQLLNVLAQASNSQE</sequence>
<organism evidence="1 2">
    <name type="scientific">Mesorhizobium robiniae</name>
    <dbReference type="NCBI Taxonomy" id="559315"/>
    <lineage>
        <taxon>Bacteria</taxon>
        <taxon>Pseudomonadati</taxon>
        <taxon>Pseudomonadota</taxon>
        <taxon>Alphaproteobacteria</taxon>
        <taxon>Hyphomicrobiales</taxon>
        <taxon>Phyllobacteriaceae</taxon>
        <taxon>Mesorhizobium</taxon>
    </lineage>
</organism>
<comment type="caution">
    <text evidence="1">The sequence shown here is derived from an EMBL/GenBank/DDBJ whole genome shotgun (WGS) entry which is preliminary data.</text>
</comment>
<accession>A0ABV2GT52</accession>
<proteinExistence type="predicted"/>
<evidence type="ECO:0000313" key="2">
    <source>
        <dbReference type="Proteomes" id="UP001549204"/>
    </source>
</evidence>
<keyword evidence="2" id="KW-1185">Reference proteome</keyword>
<dbReference type="EMBL" id="JBEPMC010000008">
    <property type="protein sequence ID" value="MET3581474.1"/>
    <property type="molecule type" value="Genomic_DNA"/>
</dbReference>
<dbReference type="RefSeq" id="WP_354493124.1">
    <property type="nucleotide sequence ID" value="NZ_JBEPMC010000008.1"/>
</dbReference>
<protein>
    <submittedName>
        <fullName evidence="1">Uncharacterized protein</fullName>
    </submittedName>
</protein>
<evidence type="ECO:0000313" key="1">
    <source>
        <dbReference type="EMBL" id="MET3581474.1"/>
    </source>
</evidence>
<name>A0ABV2GT52_9HYPH</name>
<reference evidence="1 2" key="1">
    <citation type="submission" date="2024-06" db="EMBL/GenBank/DDBJ databases">
        <title>Genomic Encyclopedia of Type Strains, Phase IV (KMG-IV): sequencing the most valuable type-strain genomes for metagenomic binning, comparative biology and taxonomic classification.</title>
        <authorList>
            <person name="Goeker M."/>
        </authorList>
    </citation>
    <scope>NUCLEOTIDE SEQUENCE [LARGE SCALE GENOMIC DNA]</scope>
    <source>
        <strain evidence="1 2">DSM 100022</strain>
    </source>
</reference>